<protein>
    <submittedName>
        <fullName evidence="1">Uncharacterized protein</fullName>
    </submittedName>
</protein>
<keyword evidence="2" id="KW-1185">Reference proteome</keyword>
<reference evidence="1" key="1">
    <citation type="submission" date="2022-06" db="EMBL/GenBank/DDBJ databases">
        <title>Uncovering the hologenomic basis of an extraordinary plant invasion.</title>
        <authorList>
            <person name="Bieker V.C."/>
            <person name="Martin M.D."/>
            <person name="Gilbert T."/>
            <person name="Hodgins K."/>
            <person name="Battlay P."/>
            <person name="Petersen B."/>
            <person name="Wilson J."/>
        </authorList>
    </citation>
    <scope>NUCLEOTIDE SEQUENCE</scope>
    <source>
        <strain evidence="1">AA19_3_7</strain>
        <tissue evidence="1">Leaf</tissue>
    </source>
</reference>
<name>A0AAD5BLN9_AMBAR</name>
<sequence length="173" mass="18990">MVERPDTILKLLNCGDPIFAKHLLVGLWQNSAGPCSFIIAFLTHASVNSCQNMKTVYQVLKTSSVIYTTQRCWVKIKLMVPKSQGVGTIAGQISSGWGLGLGRAFCRQSAKDSECVDAMNGSATNKCSTKRVTLLRLDSGSKVSTIKRVRCCCPDWGQDRQELDQMGHYVVSL</sequence>
<evidence type="ECO:0000313" key="1">
    <source>
        <dbReference type="EMBL" id="KAI7724459.1"/>
    </source>
</evidence>
<comment type="caution">
    <text evidence="1">The sequence shown here is derived from an EMBL/GenBank/DDBJ whole genome shotgun (WGS) entry which is preliminary data.</text>
</comment>
<gene>
    <name evidence="1" type="ORF">M8C21_025687</name>
</gene>
<dbReference type="AlphaFoldDB" id="A0AAD5BLN9"/>
<organism evidence="1 2">
    <name type="scientific">Ambrosia artemisiifolia</name>
    <name type="common">Common ragweed</name>
    <dbReference type="NCBI Taxonomy" id="4212"/>
    <lineage>
        <taxon>Eukaryota</taxon>
        <taxon>Viridiplantae</taxon>
        <taxon>Streptophyta</taxon>
        <taxon>Embryophyta</taxon>
        <taxon>Tracheophyta</taxon>
        <taxon>Spermatophyta</taxon>
        <taxon>Magnoliopsida</taxon>
        <taxon>eudicotyledons</taxon>
        <taxon>Gunneridae</taxon>
        <taxon>Pentapetalae</taxon>
        <taxon>asterids</taxon>
        <taxon>campanulids</taxon>
        <taxon>Asterales</taxon>
        <taxon>Asteraceae</taxon>
        <taxon>Asteroideae</taxon>
        <taxon>Heliantheae alliance</taxon>
        <taxon>Heliantheae</taxon>
        <taxon>Ambrosia</taxon>
    </lineage>
</organism>
<dbReference type="Proteomes" id="UP001206925">
    <property type="component" value="Unassembled WGS sequence"/>
</dbReference>
<proteinExistence type="predicted"/>
<evidence type="ECO:0000313" key="2">
    <source>
        <dbReference type="Proteomes" id="UP001206925"/>
    </source>
</evidence>
<dbReference type="EMBL" id="JAMZMK010012218">
    <property type="protein sequence ID" value="KAI7724459.1"/>
    <property type="molecule type" value="Genomic_DNA"/>
</dbReference>
<accession>A0AAD5BLN9</accession>